<feature type="domain" description="Core-binding (CB)" evidence="7">
    <location>
        <begin position="123"/>
        <end position="200"/>
    </location>
</feature>
<evidence type="ECO:0000256" key="5">
    <source>
        <dbReference type="PROSITE-ProRule" id="PRU01248"/>
    </source>
</evidence>
<keyword evidence="9" id="KW-1185">Reference proteome</keyword>
<evidence type="ECO:0000256" key="2">
    <source>
        <dbReference type="ARBA" id="ARBA00022908"/>
    </source>
</evidence>
<dbReference type="GO" id="GO:0006310">
    <property type="term" value="P:DNA recombination"/>
    <property type="evidence" value="ECO:0007669"/>
    <property type="project" value="UniProtKB-KW"/>
</dbReference>
<protein>
    <submittedName>
        <fullName evidence="8">Tyrosine-type recombinase/integrase</fullName>
    </submittedName>
</protein>
<dbReference type="Pfam" id="PF00589">
    <property type="entry name" value="Phage_integrase"/>
    <property type="match status" value="1"/>
</dbReference>
<keyword evidence="3 5" id="KW-0238">DNA-binding</keyword>
<dbReference type="PANTHER" id="PTHR30349">
    <property type="entry name" value="PHAGE INTEGRASE-RELATED"/>
    <property type="match status" value="1"/>
</dbReference>
<organism evidence="8 9">
    <name type="scientific">Rhizobium oryzihabitans</name>
    <dbReference type="NCBI Taxonomy" id="2267833"/>
    <lineage>
        <taxon>Bacteria</taxon>
        <taxon>Pseudomonadati</taxon>
        <taxon>Pseudomonadota</taxon>
        <taxon>Alphaproteobacteria</taxon>
        <taxon>Hyphomicrobiales</taxon>
        <taxon>Rhizobiaceae</taxon>
        <taxon>Rhizobium/Agrobacterium group</taxon>
        <taxon>Rhizobium</taxon>
    </lineage>
</organism>
<dbReference type="Gene3D" id="1.10.443.10">
    <property type="entry name" value="Intergrase catalytic core"/>
    <property type="match status" value="1"/>
</dbReference>
<geneLocation type="plasmid" evidence="8 9">
    <name>p5</name>
</geneLocation>
<accession>A0A7L5BQY4</accession>
<evidence type="ECO:0000259" key="6">
    <source>
        <dbReference type="PROSITE" id="PS51898"/>
    </source>
</evidence>
<gene>
    <name evidence="8" type="ORF">G3A56_26105</name>
</gene>
<dbReference type="InterPro" id="IPR050090">
    <property type="entry name" value="Tyrosine_recombinase_XerCD"/>
</dbReference>
<dbReference type="PROSITE" id="PS51898">
    <property type="entry name" value="TYR_RECOMBINASE"/>
    <property type="match status" value="1"/>
</dbReference>
<dbReference type="Proteomes" id="UP000464865">
    <property type="component" value="Plasmid p5"/>
</dbReference>
<dbReference type="GO" id="GO:0003677">
    <property type="term" value="F:DNA binding"/>
    <property type="evidence" value="ECO:0007669"/>
    <property type="project" value="UniProtKB-UniRule"/>
</dbReference>
<evidence type="ECO:0000259" key="7">
    <source>
        <dbReference type="PROSITE" id="PS51900"/>
    </source>
</evidence>
<dbReference type="PANTHER" id="PTHR30349:SF41">
    <property type="entry name" value="INTEGRASE_RECOMBINASE PROTEIN MJ0367-RELATED"/>
    <property type="match status" value="1"/>
</dbReference>
<dbReference type="EMBL" id="CP048637">
    <property type="protein sequence ID" value="QIB41308.1"/>
    <property type="molecule type" value="Genomic_DNA"/>
</dbReference>
<name>A0A7L5BQY4_9HYPH</name>
<evidence type="ECO:0000256" key="3">
    <source>
        <dbReference type="ARBA" id="ARBA00023125"/>
    </source>
</evidence>
<dbReference type="GO" id="GO:0015074">
    <property type="term" value="P:DNA integration"/>
    <property type="evidence" value="ECO:0007669"/>
    <property type="project" value="UniProtKB-KW"/>
</dbReference>
<evidence type="ECO:0000313" key="9">
    <source>
        <dbReference type="Proteomes" id="UP000464865"/>
    </source>
</evidence>
<dbReference type="PROSITE" id="PS51900">
    <property type="entry name" value="CB"/>
    <property type="match status" value="1"/>
</dbReference>
<evidence type="ECO:0000256" key="1">
    <source>
        <dbReference type="ARBA" id="ARBA00008857"/>
    </source>
</evidence>
<evidence type="ECO:0000313" key="8">
    <source>
        <dbReference type="EMBL" id="QIB41308.1"/>
    </source>
</evidence>
<dbReference type="SUPFAM" id="SSF56349">
    <property type="entry name" value="DNA breaking-rejoining enzymes"/>
    <property type="match status" value="1"/>
</dbReference>
<dbReference type="AlphaFoldDB" id="A0A7L5BQY4"/>
<evidence type="ECO:0000256" key="4">
    <source>
        <dbReference type="ARBA" id="ARBA00023172"/>
    </source>
</evidence>
<dbReference type="InterPro" id="IPR044068">
    <property type="entry name" value="CB"/>
</dbReference>
<keyword evidence="4" id="KW-0233">DNA recombination</keyword>
<dbReference type="InterPro" id="IPR002104">
    <property type="entry name" value="Integrase_catalytic"/>
</dbReference>
<proteinExistence type="inferred from homology"/>
<reference evidence="8 9" key="1">
    <citation type="submission" date="2020-02" db="EMBL/GenBank/DDBJ databases">
        <title>Plant-Promoting Endophytic Bacterium Rhizobium oryzihabitans sp. nov., Isolated from the Root of Rice.</title>
        <authorList>
            <person name="zhao J."/>
            <person name="Zhang G."/>
        </authorList>
    </citation>
    <scope>NUCLEOTIDE SEQUENCE [LARGE SCALE GENOMIC DNA]</scope>
    <source>
        <strain evidence="8 9">M15</strain>
        <plasmid evidence="8 9">p5</plasmid>
    </source>
</reference>
<dbReference type="InterPro" id="IPR013762">
    <property type="entry name" value="Integrase-like_cat_sf"/>
</dbReference>
<keyword evidence="8" id="KW-0614">Plasmid</keyword>
<dbReference type="InterPro" id="IPR011010">
    <property type="entry name" value="DNA_brk_join_enz"/>
</dbReference>
<feature type="domain" description="Tyr recombinase" evidence="6">
    <location>
        <begin position="223"/>
        <end position="405"/>
    </location>
</feature>
<sequence length="412" mass="46947">MPTTLHLRLRTEDPDNILSPLARMVHDQCERRNLDVRRKRQYTAVVLHFGYWLFERGVATESFTTEHMESFLTAHANGCSCSCFWKMRTEVEAMRRALNLAVKMRALREIPPMNLAAIDREVLAFDKMLEEVWGLSAGSRRKHRNVVLRLLVGCVKDGRVDIANLNHSHIRQFVLGEQGRKPATIRSYSVSIRCYLRYRALLGDDVRRLVKAIPAPAVKTPARLQTGFSPAELERLLEVSAEIGRTRKRVHAIIRCLADLGMRSIEVTSLTLDDIDWEKGMIRVRSTKSRRSDPMPLPYATGEAIADYIVHERQATQHREVFVRHVAPLGEPITPRSVQRAVYAVYDRLGWDCTRIHIFRHTIASRLVNDAVPLKQVADIMRHRSVVTTAGYARVDQNRLAAVALPWPGASA</sequence>
<keyword evidence="2" id="KW-0229">DNA integration</keyword>
<dbReference type="RefSeq" id="WP_052821200.1">
    <property type="nucleotide sequence ID" value="NZ_CP048637.1"/>
</dbReference>
<dbReference type="KEGG" id="roy:G3A56_26105"/>
<comment type="similarity">
    <text evidence="1">Belongs to the 'phage' integrase family.</text>
</comment>